<feature type="binding site" evidence="13">
    <location>
        <position position="239"/>
    </location>
    <ligand>
        <name>substrate</name>
    </ligand>
</feature>
<keyword evidence="7 12" id="KW-0479">Metal-binding</keyword>
<dbReference type="NCBIfam" id="TIGR01986">
    <property type="entry name" value="glut_syn_euk"/>
    <property type="match status" value="1"/>
</dbReference>
<evidence type="ECO:0000313" key="17">
    <source>
        <dbReference type="WBParaSite" id="ALUE_0000898501-mRNA-1"/>
    </source>
</evidence>
<dbReference type="SUPFAM" id="SSF52440">
    <property type="entry name" value="PreATP-grasp domain"/>
    <property type="match status" value="1"/>
</dbReference>
<keyword evidence="10 12" id="KW-0460">Magnesium</keyword>
<comment type="similarity">
    <text evidence="2 12">Belongs to the eukaryotic GSH synthase family.</text>
</comment>
<keyword evidence="16" id="KW-1185">Reference proteome</keyword>
<organism evidence="16 17">
    <name type="scientific">Ascaris lumbricoides</name>
    <name type="common">Giant roundworm</name>
    <dbReference type="NCBI Taxonomy" id="6252"/>
    <lineage>
        <taxon>Eukaryota</taxon>
        <taxon>Metazoa</taxon>
        <taxon>Ecdysozoa</taxon>
        <taxon>Nematoda</taxon>
        <taxon>Chromadorea</taxon>
        <taxon>Rhabditida</taxon>
        <taxon>Spirurina</taxon>
        <taxon>Ascaridomorpha</taxon>
        <taxon>Ascaridoidea</taxon>
        <taxon>Ascarididae</taxon>
        <taxon>Ascaris</taxon>
    </lineage>
</organism>
<feature type="binding site" evidence="13">
    <location>
        <position position="161"/>
    </location>
    <ligand>
        <name>ATP</name>
        <dbReference type="ChEBI" id="CHEBI:30616"/>
    </ligand>
</feature>
<feature type="binding site" evidence="14">
    <location>
        <position position="395"/>
    </location>
    <ligand>
        <name>Mg(2+)</name>
        <dbReference type="ChEBI" id="CHEBI:18420"/>
    </ligand>
</feature>
<feature type="binding site" evidence="13">
    <location>
        <begin position="391"/>
        <end position="400"/>
    </location>
    <ligand>
        <name>ATP</name>
        <dbReference type="ChEBI" id="CHEBI:30616"/>
    </ligand>
</feature>
<proteinExistence type="inferred from homology"/>
<feature type="domain" description="Glutathione synthase substrate-binding" evidence="15">
    <location>
        <begin position="224"/>
        <end position="328"/>
    </location>
</feature>
<evidence type="ECO:0000256" key="2">
    <source>
        <dbReference type="ARBA" id="ARBA00010385"/>
    </source>
</evidence>
<feature type="binding site" evidence="14">
    <location>
        <position position="161"/>
    </location>
    <ligand>
        <name>Mg(2+)</name>
        <dbReference type="ChEBI" id="CHEBI:18420"/>
    </ligand>
</feature>
<feature type="binding site" evidence="13">
    <location>
        <position position="451"/>
    </location>
    <ligand>
        <name>ATP</name>
        <dbReference type="ChEBI" id="CHEBI:30616"/>
    </ligand>
</feature>
<evidence type="ECO:0000256" key="5">
    <source>
        <dbReference type="ARBA" id="ARBA00022598"/>
    </source>
</evidence>
<dbReference type="InterPro" id="IPR004887">
    <property type="entry name" value="GSH_synth_subst-bd"/>
</dbReference>
<dbReference type="Gene3D" id="1.10.1080.10">
    <property type="entry name" value="Glutathione Synthetase, Chain A, domain 3"/>
    <property type="match status" value="1"/>
</dbReference>
<feature type="binding site" evidence="13">
    <location>
        <begin position="424"/>
        <end position="427"/>
    </location>
    <ligand>
        <name>ATP</name>
        <dbReference type="ChEBI" id="CHEBI:30616"/>
    </ligand>
</feature>
<dbReference type="Gene3D" id="3.40.50.1760">
    <property type="entry name" value="Glutathione synthase, substrate-binding domain superfamily, eukaryotic"/>
    <property type="match status" value="1"/>
</dbReference>
<evidence type="ECO:0000256" key="4">
    <source>
        <dbReference type="ARBA" id="ARBA00020821"/>
    </source>
</evidence>
<evidence type="ECO:0000256" key="12">
    <source>
        <dbReference type="PIRNR" id="PIRNR001558"/>
    </source>
</evidence>
<evidence type="ECO:0000256" key="1">
    <source>
        <dbReference type="ARBA" id="ARBA00004965"/>
    </source>
</evidence>
<dbReference type="GO" id="GO:0004363">
    <property type="term" value="F:glutathione synthase activity"/>
    <property type="evidence" value="ECO:0007669"/>
    <property type="project" value="UniProtKB-UniRule"/>
</dbReference>
<dbReference type="Gene3D" id="3.30.470.20">
    <property type="entry name" value="ATP-grasp fold, B domain"/>
    <property type="match status" value="1"/>
</dbReference>
<dbReference type="InterPro" id="IPR037013">
    <property type="entry name" value="GSH-S_sub-bd_sf"/>
</dbReference>
<dbReference type="PANTHER" id="PTHR11130:SF0">
    <property type="entry name" value="GLUTATHIONE SYNTHETASE"/>
    <property type="match status" value="1"/>
</dbReference>
<feature type="binding site" evidence="13">
    <location>
        <position position="482"/>
    </location>
    <ligand>
        <name>substrate</name>
    </ligand>
</feature>
<dbReference type="Pfam" id="PF03199">
    <property type="entry name" value="GSH_synthase"/>
    <property type="match status" value="1"/>
</dbReference>
<dbReference type="GO" id="GO:0005524">
    <property type="term" value="F:ATP binding"/>
    <property type="evidence" value="ECO:0007669"/>
    <property type="project" value="UniProtKB-UniRule"/>
</dbReference>
<evidence type="ECO:0000256" key="6">
    <source>
        <dbReference type="ARBA" id="ARBA00022684"/>
    </source>
</evidence>
<dbReference type="FunFam" id="3.30.1490.50:FF:000002">
    <property type="entry name" value="Glutathione synthetase"/>
    <property type="match status" value="1"/>
</dbReference>
<dbReference type="Pfam" id="PF03917">
    <property type="entry name" value="GSH_synth_ATP"/>
    <property type="match status" value="1"/>
</dbReference>
<dbReference type="InterPro" id="IPR014709">
    <property type="entry name" value="Glutathione_synthase_C_euk"/>
</dbReference>
<protein>
    <recommendedName>
        <fullName evidence="4 12">Glutathione synthetase</fullName>
        <shortName evidence="12">GSH-S</shortName>
        <ecNumber evidence="3 12">6.3.2.3</ecNumber>
    </recommendedName>
</protein>
<dbReference type="InterPro" id="IPR014049">
    <property type="entry name" value="Glutathione_synthase_N_euk"/>
</dbReference>
<name>A0A0M3HZ94_ASCLU</name>
<dbReference type="GO" id="GO:0005829">
    <property type="term" value="C:cytosol"/>
    <property type="evidence" value="ECO:0007669"/>
    <property type="project" value="TreeGrafter"/>
</dbReference>
<feature type="binding site" evidence="14">
    <location>
        <position position="163"/>
    </location>
    <ligand>
        <name>Mg(2+)</name>
        <dbReference type="ChEBI" id="CHEBI:18420"/>
    </ligand>
</feature>
<dbReference type="UniPathway" id="UPA00142">
    <property type="reaction ID" value="UER00210"/>
</dbReference>
<reference evidence="17" key="1">
    <citation type="submission" date="2017-02" db="UniProtKB">
        <authorList>
            <consortium name="WormBaseParasite"/>
        </authorList>
    </citation>
    <scope>IDENTIFICATION</scope>
</reference>
<evidence type="ECO:0000256" key="9">
    <source>
        <dbReference type="ARBA" id="ARBA00022840"/>
    </source>
</evidence>
<dbReference type="InterPro" id="IPR005615">
    <property type="entry name" value="Glutathione_synthase"/>
</dbReference>
<dbReference type="GO" id="GO:0043295">
    <property type="term" value="F:glutathione binding"/>
    <property type="evidence" value="ECO:0007669"/>
    <property type="project" value="UniProtKB-UniRule"/>
</dbReference>
<dbReference type="Gene3D" id="3.30.1490.50">
    <property type="match status" value="1"/>
</dbReference>
<dbReference type="PIRSF" id="PIRSF001558">
    <property type="entry name" value="GSHase"/>
    <property type="match status" value="1"/>
</dbReference>
<dbReference type="InterPro" id="IPR014042">
    <property type="entry name" value="Glutathione_synthase_a-hlx"/>
</dbReference>
<comment type="catalytic activity">
    <reaction evidence="11">
        <text>gamma-L-glutamyl-L-cysteine + glycine + ATP = glutathione + ADP + phosphate + H(+)</text>
        <dbReference type="Rhea" id="RHEA:13557"/>
        <dbReference type="ChEBI" id="CHEBI:15378"/>
        <dbReference type="ChEBI" id="CHEBI:30616"/>
        <dbReference type="ChEBI" id="CHEBI:43474"/>
        <dbReference type="ChEBI" id="CHEBI:57305"/>
        <dbReference type="ChEBI" id="CHEBI:57925"/>
        <dbReference type="ChEBI" id="CHEBI:58173"/>
        <dbReference type="ChEBI" id="CHEBI:456216"/>
        <dbReference type="EC" id="6.3.2.3"/>
    </reaction>
    <physiologicalReaction direction="left-to-right" evidence="11">
        <dbReference type="Rhea" id="RHEA:13558"/>
    </physiologicalReaction>
</comment>
<feature type="binding site" evidence="13">
    <location>
        <position position="331"/>
    </location>
    <ligand>
        <name>ATP</name>
        <dbReference type="ChEBI" id="CHEBI:30616"/>
    </ligand>
</feature>
<dbReference type="EC" id="6.3.2.3" evidence="3 12"/>
<feature type="binding site" evidence="13">
    <location>
        <position position="402"/>
    </location>
    <ligand>
        <name>ATP</name>
        <dbReference type="ChEBI" id="CHEBI:30616"/>
    </ligand>
</feature>
<keyword evidence="8 12" id="KW-0547">Nucleotide-binding</keyword>
<feature type="binding site" evidence="13">
    <location>
        <position position="142"/>
    </location>
    <ligand>
        <name>substrate</name>
    </ligand>
</feature>
<evidence type="ECO:0000256" key="13">
    <source>
        <dbReference type="PIRSR" id="PIRSR001558-1"/>
    </source>
</evidence>
<dbReference type="InterPro" id="IPR016185">
    <property type="entry name" value="PreATP-grasp_dom_sf"/>
</dbReference>
<feature type="binding site" evidence="13">
    <location>
        <position position="484"/>
    </location>
    <ligand>
        <name>ATP</name>
        <dbReference type="ChEBI" id="CHEBI:30616"/>
    </ligand>
</feature>
<dbReference type="Gene3D" id="3.30.1490.80">
    <property type="match status" value="1"/>
</dbReference>
<evidence type="ECO:0000256" key="8">
    <source>
        <dbReference type="ARBA" id="ARBA00022741"/>
    </source>
</evidence>
<evidence type="ECO:0000256" key="3">
    <source>
        <dbReference type="ARBA" id="ARBA00012214"/>
    </source>
</evidence>
<evidence type="ECO:0000256" key="14">
    <source>
        <dbReference type="PIRSR" id="PIRSR001558-2"/>
    </source>
</evidence>
<keyword evidence="6 12" id="KW-0317">Glutathione biosynthesis</keyword>
<evidence type="ECO:0000259" key="15">
    <source>
        <dbReference type="Pfam" id="PF03199"/>
    </source>
</evidence>
<dbReference type="SUPFAM" id="SSF56059">
    <property type="entry name" value="Glutathione synthetase ATP-binding domain-like"/>
    <property type="match status" value="1"/>
</dbReference>
<accession>A0A0M3HZ94</accession>
<comment type="cofactor">
    <cofactor evidence="12 14">
        <name>Mg(2+)</name>
        <dbReference type="ChEBI" id="CHEBI:18420"/>
    </cofactor>
    <text evidence="12 14">Binds 1 Mg(2+) ion per subunit.</text>
</comment>
<keyword evidence="9 12" id="KW-0067">ATP-binding</keyword>
<dbReference type="PANTHER" id="PTHR11130">
    <property type="entry name" value="GLUTATHIONE SYNTHETASE"/>
    <property type="match status" value="1"/>
</dbReference>
<comment type="pathway">
    <text evidence="1 12">Sulfur metabolism; glutathione biosynthesis; glutathione from L-cysteine and L-glutamate: step 2/2.</text>
</comment>
<evidence type="ECO:0000256" key="7">
    <source>
        <dbReference type="ARBA" id="ARBA00022723"/>
    </source>
</evidence>
<dbReference type="WBParaSite" id="ALUE_0000898501-mRNA-1">
    <property type="protein sequence ID" value="ALUE_0000898501-mRNA-1"/>
    <property type="gene ID" value="ALUE_0000898501"/>
</dbReference>
<keyword evidence="5 12" id="KW-0436">Ligase</keyword>
<dbReference type="Proteomes" id="UP000036681">
    <property type="component" value="Unplaced"/>
</dbReference>
<dbReference type="GO" id="GO:0000287">
    <property type="term" value="F:magnesium ion binding"/>
    <property type="evidence" value="ECO:0007669"/>
    <property type="project" value="UniProtKB-UniRule"/>
</dbReference>
<evidence type="ECO:0000313" key="16">
    <source>
        <dbReference type="Proteomes" id="UP000036681"/>
    </source>
</evidence>
<evidence type="ECO:0000256" key="10">
    <source>
        <dbReference type="ARBA" id="ARBA00022842"/>
    </source>
</evidence>
<dbReference type="AlphaFoldDB" id="A0A0M3HZ94"/>
<evidence type="ECO:0000256" key="11">
    <source>
        <dbReference type="ARBA" id="ARBA00048871"/>
    </source>
</evidence>
<sequence length="506" mass="57591">MNVDAERKQQQSDGSNIPNRYTFSLPLHELPLKDMLEDAVDWAHGCGMVMRTPQHKDRSDICQTAPFTLLPSPFPRHIFQQAVDVQQATNLLYFRMSWDYEFLIESHAEVVKTDDFTRHFVDILKRVHEAGIKQTKTLLIQRADYMCDGQRSDEFKLKQVEVNNIAASMGWLSEMASCLHRRVLQDLNVPDDIIANALPENRPIDTVAKGIYDAWLDIGDQSALILFVVEEVNQNQVDQRHVEYRIDELSSRRAKCVRLTLTQCAERLSLGGRSGHDLMLDACRRVSIVYFRAGYSPDNYCSELEWNARLTMELSNAVKCPWIGLQLANTKKVQQVLACDGQLERFLPELKEDCERIRATFAGLWGLESDEEETQIILKEAIEYPERFVLKPQLEGGGGNYYGSEVAEKLKEMSRDERAAHILMERIQPMRVKNYLVRPFEEVTLGEVVGELGIYGCLYAEPGFDRGCEKVYKNLAHGHIIRSKAANVDKGGVAVGAAVIDSPFLF</sequence>